<feature type="compositionally biased region" description="Basic and acidic residues" evidence="1">
    <location>
        <begin position="168"/>
        <end position="177"/>
    </location>
</feature>
<keyword evidence="3" id="KW-1185">Reference proteome</keyword>
<gene>
    <name evidence="2" type="ORF">EJ02DRAFT_498183</name>
</gene>
<accession>A0A6A5SHB4</accession>
<sequence>NKQVKRLSQVLHSNSVQNALLKHEVMSLREALVNERTRRKRGKALPLLEPEEYNGRAIVWSPRKVREARGRQQQQKLEEEQQKLQKAEAKRLRGDKRQAKAEAVQLRRQVRAEARLLREKERAERAERAADQASQAAAHRTTQQLKKALKTSQKASQKASKTTFKNRVGAEGRRGREPSGAIAGAPPVQSHLGRKIVLPTKYQ</sequence>
<proteinExistence type="predicted"/>
<evidence type="ECO:0000313" key="2">
    <source>
        <dbReference type="EMBL" id="KAF1938978.1"/>
    </source>
</evidence>
<feature type="region of interest" description="Disordered" evidence="1">
    <location>
        <begin position="121"/>
        <end position="203"/>
    </location>
</feature>
<organism evidence="2 3">
    <name type="scientific">Clathrospora elynae</name>
    <dbReference type="NCBI Taxonomy" id="706981"/>
    <lineage>
        <taxon>Eukaryota</taxon>
        <taxon>Fungi</taxon>
        <taxon>Dikarya</taxon>
        <taxon>Ascomycota</taxon>
        <taxon>Pezizomycotina</taxon>
        <taxon>Dothideomycetes</taxon>
        <taxon>Pleosporomycetidae</taxon>
        <taxon>Pleosporales</taxon>
        <taxon>Diademaceae</taxon>
        <taxon>Clathrospora</taxon>
    </lineage>
</organism>
<evidence type="ECO:0000313" key="3">
    <source>
        <dbReference type="Proteomes" id="UP000800038"/>
    </source>
</evidence>
<protein>
    <submittedName>
        <fullName evidence="2">Uncharacterized protein</fullName>
    </submittedName>
</protein>
<dbReference type="AlphaFoldDB" id="A0A6A5SHB4"/>
<name>A0A6A5SHB4_9PLEO</name>
<feature type="compositionally biased region" description="Basic and acidic residues" evidence="1">
    <location>
        <begin position="121"/>
        <end position="130"/>
    </location>
</feature>
<reference evidence="2" key="1">
    <citation type="journal article" date="2020" name="Stud. Mycol.">
        <title>101 Dothideomycetes genomes: a test case for predicting lifestyles and emergence of pathogens.</title>
        <authorList>
            <person name="Haridas S."/>
            <person name="Albert R."/>
            <person name="Binder M."/>
            <person name="Bloem J."/>
            <person name="Labutti K."/>
            <person name="Salamov A."/>
            <person name="Andreopoulos B."/>
            <person name="Baker S."/>
            <person name="Barry K."/>
            <person name="Bills G."/>
            <person name="Bluhm B."/>
            <person name="Cannon C."/>
            <person name="Castanera R."/>
            <person name="Culley D."/>
            <person name="Daum C."/>
            <person name="Ezra D."/>
            <person name="Gonzalez J."/>
            <person name="Henrissat B."/>
            <person name="Kuo A."/>
            <person name="Liang C."/>
            <person name="Lipzen A."/>
            <person name="Lutzoni F."/>
            <person name="Magnuson J."/>
            <person name="Mondo S."/>
            <person name="Nolan M."/>
            <person name="Ohm R."/>
            <person name="Pangilinan J."/>
            <person name="Park H.-J."/>
            <person name="Ramirez L."/>
            <person name="Alfaro M."/>
            <person name="Sun H."/>
            <person name="Tritt A."/>
            <person name="Yoshinaga Y."/>
            <person name="Zwiers L.-H."/>
            <person name="Turgeon B."/>
            <person name="Goodwin S."/>
            <person name="Spatafora J."/>
            <person name="Crous P."/>
            <person name="Grigoriev I."/>
        </authorList>
    </citation>
    <scope>NUCLEOTIDE SEQUENCE</scope>
    <source>
        <strain evidence="2">CBS 161.51</strain>
    </source>
</reference>
<evidence type="ECO:0000256" key="1">
    <source>
        <dbReference type="SAM" id="MobiDB-lite"/>
    </source>
</evidence>
<dbReference type="EMBL" id="ML976091">
    <property type="protein sequence ID" value="KAF1938978.1"/>
    <property type="molecule type" value="Genomic_DNA"/>
</dbReference>
<feature type="non-terminal residue" evidence="2">
    <location>
        <position position="1"/>
    </location>
</feature>
<feature type="compositionally biased region" description="Low complexity" evidence="1">
    <location>
        <begin position="131"/>
        <end position="163"/>
    </location>
</feature>
<dbReference type="Proteomes" id="UP000800038">
    <property type="component" value="Unassembled WGS sequence"/>
</dbReference>